<proteinExistence type="predicted"/>
<keyword evidence="2" id="KW-1185">Reference proteome</keyword>
<accession>A0ACA9LSY8</accession>
<evidence type="ECO:0000313" key="1">
    <source>
        <dbReference type="EMBL" id="CAG8539978.1"/>
    </source>
</evidence>
<name>A0ACA9LSY8_9GLOM</name>
<sequence length="225" mass="25625">MTSTIILQPHQIIKLEERFTHQEIGGIFGVNKKTIQRWKYSNSKPKQKRGVEEKIVGIVKDKLLSFTAYRSQDNTLTQQEMANRIQEEEKIVISQQTISRKFSAIDECHFYLNEAPRYGYAPIGQKVISPAPGSKGGSYSLIIWIKNEKGKGVKSLGEEGDYLVMDNASFHRAPDKRKELGLPSIEEQLSLKNSQLFSLPSRSPQLNPVELLFNNIRHNIEKARA</sequence>
<gene>
    <name evidence="1" type="ORF">RPERSI_LOCUS3509</name>
</gene>
<dbReference type="Proteomes" id="UP000789920">
    <property type="component" value="Unassembled WGS sequence"/>
</dbReference>
<dbReference type="EMBL" id="CAJVQC010004396">
    <property type="protein sequence ID" value="CAG8539978.1"/>
    <property type="molecule type" value="Genomic_DNA"/>
</dbReference>
<organism evidence="1 2">
    <name type="scientific">Racocetra persica</name>
    <dbReference type="NCBI Taxonomy" id="160502"/>
    <lineage>
        <taxon>Eukaryota</taxon>
        <taxon>Fungi</taxon>
        <taxon>Fungi incertae sedis</taxon>
        <taxon>Mucoromycota</taxon>
        <taxon>Glomeromycotina</taxon>
        <taxon>Glomeromycetes</taxon>
        <taxon>Diversisporales</taxon>
        <taxon>Gigasporaceae</taxon>
        <taxon>Racocetra</taxon>
    </lineage>
</organism>
<evidence type="ECO:0000313" key="2">
    <source>
        <dbReference type="Proteomes" id="UP000789920"/>
    </source>
</evidence>
<reference evidence="1" key="1">
    <citation type="submission" date="2021-06" db="EMBL/GenBank/DDBJ databases">
        <authorList>
            <person name="Kallberg Y."/>
            <person name="Tangrot J."/>
            <person name="Rosling A."/>
        </authorList>
    </citation>
    <scope>NUCLEOTIDE SEQUENCE</scope>
    <source>
        <strain evidence="1">MA461A</strain>
    </source>
</reference>
<protein>
    <submittedName>
        <fullName evidence="1">17040_t:CDS:1</fullName>
    </submittedName>
</protein>
<comment type="caution">
    <text evidence="1">The sequence shown here is derived from an EMBL/GenBank/DDBJ whole genome shotgun (WGS) entry which is preliminary data.</text>
</comment>